<dbReference type="InterPro" id="IPR000601">
    <property type="entry name" value="PKD_dom"/>
</dbReference>
<keyword evidence="2" id="KW-0472">Membrane</keyword>
<dbReference type="PANTHER" id="PTHR34823">
    <property type="entry name" value="GLCNAC-BINDING PROTEIN A"/>
    <property type="match status" value="1"/>
</dbReference>
<dbReference type="SUPFAM" id="SSF81296">
    <property type="entry name" value="E set domains"/>
    <property type="match status" value="1"/>
</dbReference>
<comment type="caution">
    <text evidence="4">The sequence shown here is derived from an EMBL/GenBank/DDBJ whole genome shotgun (WGS) entry which is preliminary data.</text>
</comment>
<dbReference type="PANTHER" id="PTHR34823:SF1">
    <property type="entry name" value="CHITIN-BINDING TYPE-4 DOMAIN-CONTAINING PROTEIN"/>
    <property type="match status" value="1"/>
</dbReference>
<dbReference type="PROSITE" id="PS50093">
    <property type="entry name" value="PKD"/>
    <property type="match status" value="1"/>
</dbReference>
<feature type="transmembrane region" description="Helical" evidence="2">
    <location>
        <begin position="21"/>
        <end position="40"/>
    </location>
</feature>
<dbReference type="Proteomes" id="UP001500459">
    <property type="component" value="Unassembled WGS sequence"/>
</dbReference>
<dbReference type="EMBL" id="BAABCW010000010">
    <property type="protein sequence ID" value="GAA3510746.1"/>
    <property type="molecule type" value="Genomic_DNA"/>
</dbReference>
<feature type="domain" description="PKD" evidence="3">
    <location>
        <begin position="253"/>
        <end position="297"/>
    </location>
</feature>
<dbReference type="CDD" id="cd00146">
    <property type="entry name" value="PKD"/>
    <property type="match status" value="1"/>
</dbReference>
<dbReference type="InterPro" id="IPR022409">
    <property type="entry name" value="PKD/Chitinase_dom"/>
</dbReference>
<dbReference type="Gene3D" id="2.60.40.10">
    <property type="entry name" value="Immunoglobulins"/>
    <property type="match status" value="1"/>
</dbReference>
<keyword evidence="2" id="KW-0812">Transmembrane</keyword>
<organism evidence="4 5">
    <name type="scientific">Aquimarina addita</name>
    <dbReference type="NCBI Taxonomy" id="870485"/>
    <lineage>
        <taxon>Bacteria</taxon>
        <taxon>Pseudomonadati</taxon>
        <taxon>Bacteroidota</taxon>
        <taxon>Flavobacteriia</taxon>
        <taxon>Flavobacteriales</taxon>
        <taxon>Flavobacteriaceae</taxon>
        <taxon>Aquimarina</taxon>
    </lineage>
</organism>
<keyword evidence="2" id="KW-1133">Transmembrane helix</keyword>
<dbReference type="CDD" id="cd21177">
    <property type="entry name" value="LPMO_AA10"/>
    <property type="match status" value="1"/>
</dbReference>
<dbReference type="Pfam" id="PF18962">
    <property type="entry name" value="Por_Secre_tail"/>
    <property type="match status" value="1"/>
</dbReference>
<reference evidence="5" key="1">
    <citation type="journal article" date="2019" name="Int. J. Syst. Evol. Microbiol.">
        <title>The Global Catalogue of Microorganisms (GCM) 10K type strain sequencing project: providing services to taxonomists for standard genome sequencing and annotation.</title>
        <authorList>
            <consortium name="The Broad Institute Genomics Platform"/>
            <consortium name="The Broad Institute Genome Sequencing Center for Infectious Disease"/>
            <person name="Wu L."/>
            <person name="Ma J."/>
        </authorList>
    </citation>
    <scope>NUCLEOTIDE SEQUENCE [LARGE SCALE GENOMIC DNA]</scope>
    <source>
        <strain evidence="5">JCM 17106</strain>
    </source>
</reference>
<evidence type="ECO:0000259" key="3">
    <source>
        <dbReference type="PROSITE" id="PS50093"/>
    </source>
</evidence>
<dbReference type="InterPro" id="IPR004302">
    <property type="entry name" value="Cellulose/chitin-bd_N"/>
</dbReference>
<evidence type="ECO:0000313" key="5">
    <source>
        <dbReference type="Proteomes" id="UP001500459"/>
    </source>
</evidence>
<dbReference type="InterPro" id="IPR026444">
    <property type="entry name" value="Secre_tail"/>
</dbReference>
<sequence length="1055" mass="112342">MRREKLKDEILLGKHYSVKELTLRILVCAVLVLAPIQYAFTHGTVTYPPSRVWVCFQENPESPDSPACEAAIIGWGTQAFYDWSEVARMDAGGMHQAIIQDGNLASAGRPDKFGGLDQTRDDWVATEVEAGPFQITWTNSAPHVTLYYDVYITKADWTPDQPLTWDSLERLVRTDPRPAAATDIIDVVLPPRTGKHVIYSVWQRSRTPEAFYSTSDVDFGTAGLEPTAPVASFTSENDNRCGGPIVHFDASGSSDANGDELTYSWDFGDGTTGEGVEVSHTYTDLTNATVTLTVSDNQFSSGTVASVNLIRDPDCNEIVCPYDTPRESPLPTIQGSYRGIFVVGENGPVLDNHKIDINWNLTNNGLYQFSIQSFGGASVWTNLIPNLTQNFNQANPQVTITGTSYEGLNGSYYVSVDGDNFIMVSTTGDFTIYLSELASDPAPDCGDETPIVTDGGTLSGGPFVFTVGDGIPDYATDVTLSGNVGDNSQYIITDSSGGILGLPTAVEDTDFDGTGEGRCFIYHVSYNGTITGLVVGGTLSTLSGDFDISNSIDVTRNINGGVIENVVYDEDIDGNLSTDNLVPTLIELAGGDNRVISGQTGTVDQANFFTFEIPDGYQLSELIVDRYSGADDIGFIGIDEGEIISGQPANNAPSRLIGGLSYGTANVGTNILPAMGDLDNPAAPFVSGFGFTPPLPSGTYTVWLNQTGGSSSTILNFVLTPTTAIEVDGGIVSGGPFEFTVGDGIADNVSGVSVSGNIGTTSQWVVTDDSGNILGLPITIESVDFDGTGVGTCFIYHLSYNETITGLETNNNLSVLTGDYDLSNKIDVVRTTDTGNPNGSDCTFGTPLSTPLPSTDYAPYQNIYVLGTGGPNLDNITKFVVNWNLDNNGLYQFSFNLSTAPWYVNFSDSVQNFGQANPTITLTGTGIDGLDGTYSAAVDGENFALVGDGYTIYFSNSGTAPDCDSSEDKANNGGKLSFTMFPNPATTSFTVRNITDLKDNVITIYNLAGKKIKSLTVKESTSNTTIDISGMVPGLYMVKVLGSSGDSPPLKLIVK</sequence>
<name>A0ABP6ULK3_9FLAO</name>
<protein>
    <recommendedName>
        <fullName evidence="3">PKD domain-containing protein</fullName>
    </recommendedName>
</protein>
<keyword evidence="1" id="KW-0732">Signal</keyword>
<dbReference type="Gene3D" id="2.70.50.50">
    <property type="entry name" value="chitin-binding protein cbp21"/>
    <property type="match status" value="1"/>
</dbReference>
<dbReference type="Pfam" id="PF18911">
    <property type="entry name" value="PKD_4"/>
    <property type="match status" value="1"/>
</dbReference>
<dbReference type="Pfam" id="PF03067">
    <property type="entry name" value="LPMO_10"/>
    <property type="match status" value="1"/>
</dbReference>
<proteinExistence type="predicted"/>
<evidence type="ECO:0000313" key="4">
    <source>
        <dbReference type="EMBL" id="GAA3510746.1"/>
    </source>
</evidence>
<dbReference type="InterPro" id="IPR035986">
    <property type="entry name" value="PKD_dom_sf"/>
</dbReference>
<dbReference type="NCBIfam" id="TIGR04183">
    <property type="entry name" value="Por_Secre_tail"/>
    <property type="match status" value="1"/>
</dbReference>
<dbReference type="SUPFAM" id="SSF49299">
    <property type="entry name" value="PKD domain"/>
    <property type="match status" value="1"/>
</dbReference>
<evidence type="ECO:0000256" key="1">
    <source>
        <dbReference type="ARBA" id="ARBA00022729"/>
    </source>
</evidence>
<dbReference type="InterPro" id="IPR051024">
    <property type="entry name" value="GlcNAc_Chitin_IntDeg"/>
</dbReference>
<dbReference type="SMART" id="SM00089">
    <property type="entry name" value="PKD"/>
    <property type="match status" value="1"/>
</dbReference>
<evidence type="ECO:0000256" key="2">
    <source>
        <dbReference type="SAM" id="Phobius"/>
    </source>
</evidence>
<keyword evidence="5" id="KW-1185">Reference proteome</keyword>
<dbReference type="RefSeq" id="WP_344927945.1">
    <property type="nucleotide sequence ID" value="NZ_BAABCW010000010.1"/>
</dbReference>
<dbReference type="InterPro" id="IPR014756">
    <property type="entry name" value="Ig_E-set"/>
</dbReference>
<dbReference type="InterPro" id="IPR013783">
    <property type="entry name" value="Ig-like_fold"/>
</dbReference>
<gene>
    <name evidence="4" type="ORF">GCM10022393_25420</name>
</gene>
<accession>A0ABP6ULK3</accession>